<keyword evidence="3" id="KW-0104">Cadmium</keyword>
<dbReference type="InterPro" id="IPR006121">
    <property type="entry name" value="HMA_dom"/>
</dbReference>
<feature type="domain" description="HMA" evidence="14">
    <location>
        <begin position="72"/>
        <end position="141"/>
    </location>
</feature>
<dbReference type="SFLD" id="SFLDF00027">
    <property type="entry name" value="p-type_atpase"/>
    <property type="match status" value="1"/>
</dbReference>
<dbReference type="RefSeq" id="WP_210061086.1">
    <property type="nucleotide sequence ID" value="NZ_JAGGLJ010000011.1"/>
</dbReference>
<dbReference type="Gene3D" id="3.40.1110.10">
    <property type="entry name" value="Calcium-transporting ATPase, cytoplasmic domain N"/>
    <property type="match status" value="1"/>
</dbReference>
<keyword evidence="16" id="KW-1185">Reference proteome</keyword>
<evidence type="ECO:0000256" key="1">
    <source>
        <dbReference type="ARBA" id="ARBA00004141"/>
    </source>
</evidence>
<evidence type="ECO:0000256" key="13">
    <source>
        <dbReference type="RuleBase" id="RU362081"/>
    </source>
</evidence>
<dbReference type="PANTHER" id="PTHR48085:SF5">
    <property type="entry name" value="CADMIUM_ZINC-TRANSPORTING ATPASE HMA4-RELATED"/>
    <property type="match status" value="1"/>
</dbReference>
<feature type="transmembrane region" description="Helical" evidence="13">
    <location>
        <begin position="188"/>
        <end position="205"/>
    </location>
</feature>
<reference evidence="15 16" key="1">
    <citation type="submission" date="2021-03" db="EMBL/GenBank/DDBJ databases">
        <title>Genomic Encyclopedia of Type Strains, Phase IV (KMG-IV): sequencing the most valuable type-strain genomes for metagenomic binning, comparative biology and taxonomic classification.</title>
        <authorList>
            <person name="Goeker M."/>
        </authorList>
    </citation>
    <scope>NUCLEOTIDE SEQUENCE [LARGE SCALE GENOMIC DNA]</scope>
    <source>
        <strain evidence="15 16">DSM 27563</strain>
    </source>
</reference>
<dbReference type="InterPro" id="IPR027256">
    <property type="entry name" value="P-typ_ATPase_IB"/>
</dbReference>
<feature type="transmembrane region" description="Helical" evidence="13">
    <location>
        <begin position="746"/>
        <end position="767"/>
    </location>
</feature>
<evidence type="ECO:0000256" key="2">
    <source>
        <dbReference type="ARBA" id="ARBA00006024"/>
    </source>
</evidence>
<dbReference type="Pfam" id="PF00702">
    <property type="entry name" value="Hydrolase"/>
    <property type="match status" value="1"/>
</dbReference>
<dbReference type="InterPro" id="IPR023299">
    <property type="entry name" value="ATPase_P-typ_cyto_dom_N"/>
</dbReference>
<dbReference type="NCBIfam" id="TIGR01494">
    <property type="entry name" value="ATPase_P-type"/>
    <property type="match status" value="1"/>
</dbReference>
<evidence type="ECO:0000256" key="4">
    <source>
        <dbReference type="ARBA" id="ARBA00022692"/>
    </source>
</evidence>
<comment type="caution">
    <text evidence="15">The sequence shown here is derived from an EMBL/GenBank/DDBJ whole genome shotgun (WGS) entry which is preliminary data.</text>
</comment>
<dbReference type="InterPro" id="IPR001757">
    <property type="entry name" value="P_typ_ATPase"/>
</dbReference>
<keyword evidence="6 13" id="KW-0547">Nucleotide-binding</keyword>
<dbReference type="PROSITE" id="PS00154">
    <property type="entry name" value="ATPASE_E1_E2"/>
    <property type="match status" value="1"/>
</dbReference>
<keyword evidence="13" id="KW-1003">Cell membrane</keyword>
<dbReference type="CDD" id="cd00371">
    <property type="entry name" value="HMA"/>
    <property type="match status" value="1"/>
</dbReference>
<keyword evidence="5 13" id="KW-0479">Metal-binding</keyword>
<evidence type="ECO:0000313" key="16">
    <source>
        <dbReference type="Proteomes" id="UP001519306"/>
    </source>
</evidence>
<keyword evidence="10 13" id="KW-0472">Membrane</keyword>
<dbReference type="Proteomes" id="UP001519306">
    <property type="component" value="Unassembled WGS sequence"/>
</dbReference>
<dbReference type="SUPFAM" id="SSF81653">
    <property type="entry name" value="Calcium ATPase, transduction domain A"/>
    <property type="match status" value="1"/>
</dbReference>
<name>A0ABS4KD65_9FIRM</name>
<evidence type="ECO:0000256" key="3">
    <source>
        <dbReference type="ARBA" id="ARBA00022539"/>
    </source>
</evidence>
<feature type="transmembrane region" description="Helical" evidence="13">
    <location>
        <begin position="166"/>
        <end position="182"/>
    </location>
</feature>
<evidence type="ECO:0000256" key="7">
    <source>
        <dbReference type="ARBA" id="ARBA00022840"/>
    </source>
</evidence>
<dbReference type="InterPro" id="IPR023214">
    <property type="entry name" value="HAD_sf"/>
</dbReference>
<dbReference type="Gene3D" id="2.70.150.10">
    <property type="entry name" value="Calcium-transporting ATPase, cytoplasmic transduction domain A"/>
    <property type="match status" value="1"/>
</dbReference>
<evidence type="ECO:0000256" key="11">
    <source>
        <dbReference type="ARBA" id="ARBA00039103"/>
    </source>
</evidence>
<feature type="transmembrane region" description="Helical" evidence="13">
    <location>
        <begin position="390"/>
        <end position="412"/>
    </location>
</feature>
<dbReference type="Gene3D" id="3.30.70.100">
    <property type="match status" value="1"/>
</dbReference>
<dbReference type="NCBIfam" id="TIGR01512">
    <property type="entry name" value="ATPase-IB2_Cd"/>
    <property type="match status" value="1"/>
</dbReference>
<dbReference type="EMBL" id="JAGGLJ010000011">
    <property type="protein sequence ID" value="MBP2025709.1"/>
    <property type="molecule type" value="Genomic_DNA"/>
</dbReference>
<evidence type="ECO:0000313" key="15">
    <source>
        <dbReference type="EMBL" id="MBP2025709.1"/>
    </source>
</evidence>
<dbReference type="PANTHER" id="PTHR48085">
    <property type="entry name" value="CADMIUM/ZINC-TRANSPORTING ATPASE HMA2-RELATED"/>
    <property type="match status" value="1"/>
</dbReference>
<keyword evidence="7 13" id="KW-0067">ATP-binding</keyword>
<dbReference type="InterPro" id="IPR044492">
    <property type="entry name" value="P_typ_ATPase_HD_dom"/>
</dbReference>
<dbReference type="SFLD" id="SFLDG00002">
    <property type="entry name" value="C1.7:_P-type_atpase_like"/>
    <property type="match status" value="1"/>
</dbReference>
<dbReference type="InterPro" id="IPR036412">
    <property type="entry name" value="HAD-like_sf"/>
</dbReference>
<proteinExistence type="inferred from homology"/>
<evidence type="ECO:0000256" key="8">
    <source>
        <dbReference type="ARBA" id="ARBA00022967"/>
    </source>
</evidence>
<dbReference type="PRINTS" id="PR00941">
    <property type="entry name" value="CDATPASE"/>
</dbReference>
<organism evidence="15 16">
    <name type="scientific">Peptoniphilus stercorisuis</name>
    <dbReference type="NCBI Taxonomy" id="1436965"/>
    <lineage>
        <taxon>Bacteria</taxon>
        <taxon>Bacillati</taxon>
        <taxon>Bacillota</taxon>
        <taxon>Tissierellia</taxon>
        <taxon>Tissierellales</taxon>
        <taxon>Peptoniphilaceae</taxon>
        <taxon>Peptoniphilus</taxon>
    </lineage>
</organism>
<dbReference type="InterPro" id="IPR023298">
    <property type="entry name" value="ATPase_P-typ_TM_dom_sf"/>
</dbReference>
<evidence type="ECO:0000256" key="10">
    <source>
        <dbReference type="ARBA" id="ARBA00023136"/>
    </source>
</evidence>
<evidence type="ECO:0000256" key="12">
    <source>
        <dbReference type="ARBA" id="ARBA00049338"/>
    </source>
</evidence>
<dbReference type="PRINTS" id="PR00119">
    <property type="entry name" value="CATATPASE"/>
</dbReference>
<dbReference type="EC" id="7.2.2.21" evidence="11"/>
<evidence type="ECO:0000256" key="6">
    <source>
        <dbReference type="ARBA" id="ARBA00022741"/>
    </source>
</evidence>
<dbReference type="SUPFAM" id="SSF81665">
    <property type="entry name" value="Calcium ATPase, transmembrane domain M"/>
    <property type="match status" value="1"/>
</dbReference>
<evidence type="ECO:0000256" key="9">
    <source>
        <dbReference type="ARBA" id="ARBA00022989"/>
    </source>
</evidence>
<dbReference type="Pfam" id="PF00403">
    <property type="entry name" value="HMA"/>
    <property type="match status" value="1"/>
</dbReference>
<dbReference type="InterPro" id="IPR051014">
    <property type="entry name" value="Cation_Transport_ATPase_IB"/>
</dbReference>
<sequence length="771" mass="84152">MKHLIQGMSCSTCVQDLQAHKSQIPGLLKIRSSGDDILLETRDDVKGSEILNKIKEHLTHVGHNHSDMKIYESETIYLKGLTCANCSAKIEDETKKFKGVKNANFEFATEKYTIVFDESADFENVYEKLEKLVPAMEPGVVVSKTLNEDEHDHEHEHGEGSIKARVTKYIIIFAVLIGLHFVEIDEKISFVIYLLAYISVGLPVLKSAFKNILRGDFLDENFLMSIASIGAIVVGQYPEAVAVMLLYDIGEMFEDLALERSRKNISSALALKPDFANVIRNGEIIEVDPEEVNVSEIIVVKPGEKIPLDGIVKSGDSYVNTANVTGESVPRRTTVGDEAISGCVNTTGVLEIEVTSSYDDGTIAKILDLVENASARKAPVEKFITKFAKIYTPIVVGLAVLMVVVLPLTGILAFNDALFRACTFLVISCPCALVISVPLGVFSGIGASSTKGIFVKGGNYLEALSDVSDVVFDKTGTITKGVFEVTDIIPSEISTKEEVLELAAMGEYHSTHPIGRAILNSYNNEINIKEIEDFKEISGQGITYNYKNDKILVGNEKLLNNNNIKFNELDNKVATKVFVAKNDKFLGQIFVSDVLKDNIAEDIKRLKDRNINLTMLSGDTNETAMAIANEVGINNAYGNLLPEDKVNKLENIIENSKNKVIFVGDGVNDAPVIARADIGIAMGGIGSDSAVEAADIVLMTDEIGKISDAIDISKYTKKIVYQNILFALGVKFLVLILGALGYASMWAAVFADVGVTLIAILNAMRILKIKL</sequence>
<dbReference type="SUPFAM" id="SSF55008">
    <property type="entry name" value="HMA, heavy metal-associated domain"/>
    <property type="match status" value="1"/>
</dbReference>
<dbReference type="InterPro" id="IPR018303">
    <property type="entry name" value="ATPase_P-typ_P_site"/>
</dbReference>
<feature type="transmembrane region" description="Helical" evidence="13">
    <location>
        <begin position="720"/>
        <end position="740"/>
    </location>
</feature>
<accession>A0ABS4KD65</accession>
<dbReference type="InterPro" id="IPR008250">
    <property type="entry name" value="ATPase_P-typ_transduc_dom_A_sf"/>
</dbReference>
<comment type="catalytic activity">
    <reaction evidence="12">
        <text>Cd(2+)(in) + ATP + H2O = Cd(2+)(out) + ADP + phosphate + H(+)</text>
        <dbReference type="Rhea" id="RHEA:12132"/>
        <dbReference type="ChEBI" id="CHEBI:15377"/>
        <dbReference type="ChEBI" id="CHEBI:15378"/>
        <dbReference type="ChEBI" id="CHEBI:30616"/>
        <dbReference type="ChEBI" id="CHEBI:43474"/>
        <dbReference type="ChEBI" id="CHEBI:48775"/>
        <dbReference type="ChEBI" id="CHEBI:456216"/>
        <dbReference type="EC" id="7.2.2.21"/>
    </reaction>
</comment>
<keyword evidence="4 13" id="KW-0812">Transmembrane</keyword>
<dbReference type="SFLD" id="SFLDS00003">
    <property type="entry name" value="Haloacid_Dehalogenase"/>
    <property type="match status" value="1"/>
</dbReference>
<dbReference type="NCBIfam" id="TIGR01525">
    <property type="entry name" value="ATPase-IB_hvy"/>
    <property type="match status" value="1"/>
</dbReference>
<dbReference type="SUPFAM" id="SSF56784">
    <property type="entry name" value="HAD-like"/>
    <property type="match status" value="1"/>
</dbReference>
<dbReference type="Gene3D" id="3.40.50.1000">
    <property type="entry name" value="HAD superfamily/HAD-like"/>
    <property type="match status" value="1"/>
</dbReference>
<keyword evidence="9 13" id="KW-1133">Transmembrane helix</keyword>
<keyword evidence="8" id="KW-1278">Translocase</keyword>
<gene>
    <name evidence="15" type="ORF">J2Z71_001253</name>
</gene>
<dbReference type="InterPro" id="IPR059000">
    <property type="entry name" value="ATPase_P-type_domA"/>
</dbReference>
<comment type="similarity">
    <text evidence="2 13">Belongs to the cation transport ATPase (P-type) (TC 3.A.3) family. Type IB subfamily.</text>
</comment>
<feature type="transmembrane region" description="Helical" evidence="13">
    <location>
        <begin position="418"/>
        <end position="442"/>
    </location>
</feature>
<dbReference type="PROSITE" id="PS50846">
    <property type="entry name" value="HMA_2"/>
    <property type="match status" value="1"/>
</dbReference>
<protein>
    <recommendedName>
        <fullName evidence="11">Cd(2+)-exporting ATPase</fullName>
        <ecNumber evidence="11">7.2.2.21</ecNumber>
    </recommendedName>
</protein>
<evidence type="ECO:0000256" key="5">
    <source>
        <dbReference type="ARBA" id="ARBA00022723"/>
    </source>
</evidence>
<comment type="subcellular location">
    <subcellularLocation>
        <location evidence="13">Cell membrane</location>
    </subcellularLocation>
    <subcellularLocation>
        <location evidence="1">Membrane</location>
        <topology evidence="1">Multi-pass membrane protein</topology>
    </subcellularLocation>
</comment>
<dbReference type="Pfam" id="PF00122">
    <property type="entry name" value="E1-E2_ATPase"/>
    <property type="match status" value="1"/>
</dbReference>
<evidence type="ECO:0000259" key="14">
    <source>
        <dbReference type="PROSITE" id="PS50846"/>
    </source>
</evidence>
<dbReference type="InterPro" id="IPR036163">
    <property type="entry name" value="HMA_dom_sf"/>
</dbReference>